<evidence type="ECO:0000313" key="3">
    <source>
        <dbReference type="Proteomes" id="UP000006786"/>
    </source>
</evidence>
<dbReference type="Pfam" id="PF16233">
    <property type="entry name" value="DUF4893"/>
    <property type="match status" value="1"/>
</dbReference>
<dbReference type="RefSeq" id="WP_008593242.1">
    <property type="nucleotide sequence ID" value="NZ_AMRM01000001.1"/>
</dbReference>
<dbReference type="EMBL" id="AMRM01000001">
    <property type="protein sequence ID" value="EKF20944.1"/>
    <property type="molecule type" value="Genomic_DNA"/>
</dbReference>
<feature type="signal peptide" evidence="1">
    <location>
        <begin position="1"/>
        <end position="23"/>
    </location>
</feature>
<evidence type="ECO:0008006" key="4">
    <source>
        <dbReference type="Google" id="ProtNLM"/>
    </source>
</evidence>
<dbReference type="AlphaFoldDB" id="K2LT32"/>
<name>K2LT32_9HYPH</name>
<dbReference type="InterPro" id="IPR032609">
    <property type="entry name" value="DUF4893"/>
</dbReference>
<dbReference type="OrthoDB" id="9153930at2"/>
<evidence type="ECO:0000256" key="1">
    <source>
        <dbReference type="SAM" id="SignalP"/>
    </source>
</evidence>
<feature type="chain" id="PRO_5003863921" description="DUF4893 domain-containing protein" evidence="1">
    <location>
        <begin position="24"/>
        <end position="218"/>
    </location>
</feature>
<sequence length="218" mass="24132">MHRIQATALAAAFLALPLTQAFAETGDTSGSIVQQKLEMEIAGFEKDTVLRDITYRDAARLDAFETIRDRAVAEARPKGAAADLAVLDEIGARPPQSFEGLDLTGEWQCRTIKVGGLASLVVYNWFDCRVTDDGYSWFLEKTGGSQRTAGRFFNDGDNRQIYLGSFFVAGGARPSYGAGRETDQVGYALRDGEQSWRIEFPAPIHESKLDILEFRRKP</sequence>
<dbReference type="STRING" id="391937.NA2_01160"/>
<proteinExistence type="predicted"/>
<accession>K2LT32</accession>
<reference evidence="2 3" key="1">
    <citation type="journal article" date="2012" name="J. Bacteriol.">
        <title>Genome Sequence of Nitratireductor pacificus Type Strain pht-3B.</title>
        <authorList>
            <person name="Lai Q."/>
            <person name="Li G."/>
            <person name="Shao Z."/>
        </authorList>
    </citation>
    <scope>NUCLEOTIDE SEQUENCE [LARGE SCALE GENOMIC DNA]</scope>
    <source>
        <strain evidence="3">pht-3B</strain>
    </source>
</reference>
<organism evidence="2 3">
    <name type="scientific">Nitratireductor pacificus pht-3B</name>
    <dbReference type="NCBI Taxonomy" id="391937"/>
    <lineage>
        <taxon>Bacteria</taxon>
        <taxon>Pseudomonadati</taxon>
        <taxon>Pseudomonadota</taxon>
        <taxon>Alphaproteobacteria</taxon>
        <taxon>Hyphomicrobiales</taxon>
        <taxon>Phyllobacteriaceae</taxon>
        <taxon>Nitratireductor</taxon>
    </lineage>
</organism>
<dbReference type="Proteomes" id="UP000006786">
    <property type="component" value="Unassembled WGS sequence"/>
</dbReference>
<evidence type="ECO:0000313" key="2">
    <source>
        <dbReference type="EMBL" id="EKF20944.1"/>
    </source>
</evidence>
<comment type="caution">
    <text evidence="2">The sequence shown here is derived from an EMBL/GenBank/DDBJ whole genome shotgun (WGS) entry which is preliminary data.</text>
</comment>
<dbReference type="eggNOG" id="ENOG5032X9B">
    <property type="taxonomic scope" value="Bacteria"/>
</dbReference>
<keyword evidence="3" id="KW-1185">Reference proteome</keyword>
<keyword evidence="1" id="KW-0732">Signal</keyword>
<dbReference type="PATRIC" id="fig|391937.3.peg.241"/>
<gene>
    <name evidence="2" type="ORF">NA2_01160</name>
</gene>
<protein>
    <recommendedName>
        <fullName evidence="4">DUF4893 domain-containing protein</fullName>
    </recommendedName>
</protein>